<dbReference type="Pfam" id="PF01607">
    <property type="entry name" value="CBM_14"/>
    <property type="match status" value="1"/>
</dbReference>
<keyword evidence="4" id="KW-1185">Reference proteome</keyword>
<name>A0A4U5PCY5_STECR</name>
<dbReference type="Gene3D" id="2.170.140.10">
    <property type="entry name" value="Chitin binding domain"/>
    <property type="match status" value="1"/>
</dbReference>
<evidence type="ECO:0000256" key="1">
    <source>
        <dbReference type="SAM" id="SignalP"/>
    </source>
</evidence>
<dbReference type="OrthoDB" id="5846329at2759"/>
<dbReference type="EMBL" id="AZBU02000002">
    <property type="protein sequence ID" value="TKR94228.1"/>
    <property type="molecule type" value="Genomic_DNA"/>
</dbReference>
<keyword evidence="1" id="KW-0732">Signal</keyword>
<dbReference type="AlphaFoldDB" id="A0A4U5PCY5"/>
<proteinExistence type="predicted"/>
<comment type="caution">
    <text evidence="3">The sequence shown here is derived from an EMBL/GenBank/DDBJ whole genome shotgun (WGS) entry which is preliminary data.</text>
</comment>
<sequence length="262" mass="29994">MLLINAHRSRHLAIEMFLSLPTSSLLLALFCAFVGSAPLQTEKCHQGEVYPMRQCGYELRCHGNGIRRHRTASNSSCVPLRQETTAAFPTCIAPGLHKHLRSAHLSDCSRFLERRGVWMFHESRCPRGNSFNTTSCECEQSPTCFPTLDRHFRAFPIPNLSDKYEIEAQNENVVVQCIRGEQFNPYRSACEAKEDVQELKTDEDAAFLQGTCKESMRKDGYRIHPNDCSKYFQCAQGRWVLMHCPASLVFDPEFVRCDHKKE</sequence>
<gene>
    <name evidence="3" type="ORF">L596_008540</name>
</gene>
<evidence type="ECO:0000259" key="2">
    <source>
        <dbReference type="PROSITE" id="PS50940"/>
    </source>
</evidence>
<feature type="chain" id="PRO_5020295142" description="Chitin-binding type-2 domain-containing protein" evidence="1">
    <location>
        <begin position="37"/>
        <end position="262"/>
    </location>
</feature>
<feature type="signal peptide" evidence="1">
    <location>
        <begin position="1"/>
        <end position="36"/>
    </location>
</feature>
<dbReference type="PROSITE" id="PS50940">
    <property type="entry name" value="CHIT_BIND_II"/>
    <property type="match status" value="1"/>
</dbReference>
<evidence type="ECO:0000313" key="3">
    <source>
        <dbReference type="EMBL" id="TKR94228.1"/>
    </source>
</evidence>
<dbReference type="InterPro" id="IPR036508">
    <property type="entry name" value="Chitin-bd_dom_sf"/>
</dbReference>
<feature type="domain" description="Chitin-binding type-2" evidence="2">
    <location>
        <begin position="209"/>
        <end position="262"/>
    </location>
</feature>
<reference evidence="3 4" key="2">
    <citation type="journal article" date="2019" name="G3 (Bethesda)">
        <title>Hybrid Assembly of the Genome of the Entomopathogenic Nematode Steinernema carpocapsae Identifies the X-Chromosome.</title>
        <authorList>
            <person name="Serra L."/>
            <person name="Macchietto M."/>
            <person name="Macias-Munoz A."/>
            <person name="McGill C.J."/>
            <person name="Rodriguez I.M."/>
            <person name="Rodriguez B."/>
            <person name="Murad R."/>
            <person name="Mortazavi A."/>
        </authorList>
    </citation>
    <scope>NUCLEOTIDE SEQUENCE [LARGE SCALE GENOMIC DNA]</scope>
    <source>
        <strain evidence="3 4">ALL</strain>
    </source>
</reference>
<evidence type="ECO:0000313" key="4">
    <source>
        <dbReference type="Proteomes" id="UP000298663"/>
    </source>
</evidence>
<dbReference type="SUPFAM" id="SSF57625">
    <property type="entry name" value="Invertebrate chitin-binding proteins"/>
    <property type="match status" value="1"/>
</dbReference>
<protein>
    <recommendedName>
        <fullName evidence="2">Chitin-binding type-2 domain-containing protein</fullName>
    </recommendedName>
</protein>
<dbReference type="InterPro" id="IPR002557">
    <property type="entry name" value="Chitin-bd_dom"/>
</dbReference>
<dbReference type="GO" id="GO:0008061">
    <property type="term" value="F:chitin binding"/>
    <property type="evidence" value="ECO:0007669"/>
    <property type="project" value="InterPro"/>
</dbReference>
<dbReference type="Proteomes" id="UP000298663">
    <property type="component" value="Unassembled WGS sequence"/>
</dbReference>
<accession>A0A4U5PCY5</accession>
<dbReference type="SMART" id="SM00494">
    <property type="entry name" value="ChtBD2"/>
    <property type="match status" value="2"/>
</dbReference>
<reference evidence="3 4" key="1">
    <citation type="journal article" date="2015" name="Genome Biol.">
        <title>Comparative genomics of Steinernema reveals deeply conserved gene regulatory networks.</title>
        <authorList>
            <person name="Dillman A.R."/>
            <person name="Macchietto M."/>
            <person name="Porter C.F."/>
            <person name="Rogers A."/>
            <person name="Williams B."/>
            <person name="Antoshechkin I."/>
            <person name="Lee M.M."/>
            <person name="Goodwin Z."/>
            <person name="Lu X."/>
            <person name="Lewis E.E."/>
            <person name="Goodrich-Blair H."/>
            <person name="Stock S.P."/>
            <person name="Adams B.J."/>
            <person name="Sternberg P.W."/>
            <person name="Mortazavi A."/>
        </authorList>
    </citation>
    <scope>NUCLEOTIDE SEQUENCE [LARGE SCALE GENOMIC DNA]</scope>
    <source>
        <strain evidence="3 4">ALL</strain>
    </source>
</reference>
<dbReference type="GO" id="GO:0005576">
    <property type="term" value="C:extracellular region"/>
    <property type="evidence" value="ECO:0007669"/>
    <property type="project" value="InterPro"/>
</dbReference>
<organism evidence="3 4">
    <name type="scientific">Steinernema carpocapsae</name>
    <name type="common">Entomopathogenic nematode</name>
    <dbReference type="NCBI Taxonomy" id="34508"/>
    <lineage>
        <taxon>Eukaryota</taxon>
        <taxon>Metazoa</taxon>
        <taxon>Ecdysozoa</taxon>
        <taxon>Nematoda</taxon>
        <taxon>Chromadorea</taxon>
        <taxon>Rhabditida</taxon>
        <taxon>Tylenchina</taxon>
        <taxon>Panagrolaimomorpha</taxon>
        <taxon>Strongyloidoidea</taxon>
        <taxon>Steinernematidae</taxon>
        <taxon>Steinernema</taxon>
    </lineage>
</organism>